<sequence length="78" mass="8756">MPSEGRKFFTAFRTSSSLTFFSGSSQAMRHGCTTLPQIPPQVHLNDVEASQLTHNKNIQRVALRFVLTVFCEAKGHFD</sequence>
<evidence type="ECO:0000313" key="1">
    <source>
        <dbReference type="EMBL" id="GBO38889.1"/>
    </source>
</evidence>
<keyword evidence="2" id="KW-1185">Reference proteome</keyword>
<dbReference type="EMBL" id="BGPR01063733">
    <property type="protein sequence ID" value="GBO38889.1"/>
    <property type="molecule type" value="Genomic_DNA"/>
</dbReference>
<name>A0A4Y2WP06_ARAVE</name>
<comment type="caution">
    <text evidence="1">The sequence shown here is derived from an EMBL/GenBank/DDBJ whole genome shotgun (WGS) entry which is preliminary data.</text>
</comment>
<dbReference type="Proteomes" id="UP000499080">
    <property type="component" value="Unassembled WGS sequence"/>
</dbReference>
<reference evidence="1 2" key="1">
    <citation type="journal article" date="2019" name="Sci. Rep.">
        <title>Orb-weaving spider Araneus ventricosus genome elucidates the spidroin gene catalogue.</title>
        <authorList>
            <person name="Kono N."/>
            <person name="Nakamura H."/>
            <person name="Ohtoshi R."/>
            <person name="Moran D.A.P."/>
            <person name="Shinohara A."/>
            <person name="Yoshida Y."/>
            <person name="Fujiwara M."/>
            <person name="Mori M."/>
            <person name="Tomita M."/>
            <person name="Arakawa K."/>
        </authorList>
    </citation>
    <scope>NUCLEOTIDE SEQUENCE [LARGE SCALE GENOMIC DNA]</scope>
</reference>
<evidence type="ECO:0000313" key="2">
    <source>
        <dbReference type="Proteomes" id="UP000499080"/>
    </source>
</evidence>
<organism evidence="1 2">
    <name type="scientific">Araneus ventricosus</name>
    <name type="common">Orbweaver spider</name>
    <name type="synonym">Epeira ventricosa</name>
    <dbReference type="NCBI Taxonomy" id="182803"/>
    <lineage>
        <taxon>Eukaryota</taxon>
        <taxon>Metazoa</taxon>
        <taxon>Ecdysozoa</taxon>
        <taxon>Arthropoda</taxon>
        <taxon>Chelicerata</taxon>
        <taxon>Arachnida</taxon>
        <taxon>Araneae</taxon>
        <taxon>Araneomorphae</taxon>
        <taxon>Entelegynae</taxon>
        <taxon>Araneoidea</taxon>
        <taxon>Araneidae</taxon>
        <taxon>Araneus</taxon>
    </lineage>
</organism>
<protein>
    <submittedName>
        <fullName evidence="1">Uncharacterized protein</fullName>
    </submittedName>
</protein>
<dbReference type="AlphaFoldDB" id="A0A4Y2WP06"/>
<proteinExistence type="predicted"/>
<gene>
    <name evidence="1" type="ORF">AVEN_87189_1</name>
</gene>
<accession>A0A4Y2WP06</accession>